<dbReference type="InterPro" id="IPR001444">
    <property type="entry name" value="Flag_bb_rod_N"/>
</dbReference>
<organism evidence="11 12">
    <name type="scientific">Halobacteriovorax vibrionivorans</name>
    <dbReference type="NCBI Taxonomy" id="2152716"/>
    <lineage>
        <taxon>Bacteria</taxon>
        <taxon>Pseudomonadati</taxon>
        <taxon>Bdellovibrionota</taxon>
        <taxon>Bacteriovoracia</taxon>
        <taxon>Bacteriovoracales</taxon>
        <taxon>Halobacteriovoraceae</taxon>
        <taxon>Halobacteriovorax</taxon>
    </lineage>
</organism>
<keyword evidence="11" id="KW-0969">Cilium</keyword>
<comment type="subcellular location">
    <subcellularLocation>
        <location evidence="1 7">Bacterial flagellum</location>
    </subcellularLocation>
    <subcellularLocation>
        <location evidence="2 7">Secreted</location>
    </subcellularLocation>
</comment>
<gene>
    <name evidence="7 11" type="primary">flgK</name>
    <name evidence="11" type="ORF">DAY19_04155</name>
</gene>
<feature type="domain" description="Flagellar hook-associated protein FlgK helical" evidence="10">
    <location>
        <begin position="93"/>
        <end position="320"/>
    </location>
</feature>
<keyword evidence="5 7" id="KW-0964">Secreted</keyword>
<keyword evidence="12" id="KW-1185">Reference proteome</keyword>
<dbReference type="Proteomes" id="UP000443582">
    <property type="component" value="Unassembled WGS sequence"/>
</dbReference>
<evidence type="ECO:0000313" key="12">
    <source>
        <dbReference type="Proteomes" id="UP000443582"/>
    </source>
</evidence>
<sequence>MSSRLLNIGNTGLSASKKALEVTSHNISNANTEGYSRQRVHQQANTPLIKDGLVTGSGTRIRDINRVHDKFVEKKLRDANTDKSYYDNRSQQMGRIEDIFNEIDNQGLNQILNNFFNSFRDLANQPENETVRSVVRDKAQLIVKDFRRIAETLDEISRSIDDKISLNIKDANQHIETIGQLNRKIRELEANGDETGDMRDQRDLAIKELSKIVKIHTYEDERGNYNVQAPGVGTLVTAAQTQTLGTYVFGKEDSTSGQDGSVEVFWASRSGQQITEKFKGGSLGAVIKVRNHDIKALREKLDQTAFEFMNYVNAIHRRGFVNREIQTDAQGNPVTVDSKGPTTGLNFFKEPTQIEGAALRLDLSDAIKSDVSNIATALSPNSPGDNRVAIAISKLQHERLMGDGTATIEEDYLKTVGNVGLETGKAKLDAEQSEGLLAQANSIRERISGVSIDEEAANMIKYQHAYEAAAKVMQTANEMFDTVLSIKQ</sequence>
<evidence type="ECO:0000256" key="3">
    <source>
        <dbReference type="ARBA" id="ARBA00009677"/>
    </source>
</evidence>
<keyword evidence="11" id="KW-0966">Cell projection</keyword>
<evidence type="ECO:0000256" key="1">
    <source>
        <dbReference type="ARBA" id="ARBA00004365"/>
    </source>
</evidence>
<dbReference type="InterPro" id="IPR053927">
    <property type="entry name" value="FlgK_helical"/>
</dbReference>
<dbReference type="Pfam" id="PF00460">
    <property type="entry name" value="Flg_bb_rod"/>
    <property type="match status" value="1"/>
</dbReference>
<dbReference type="InterPro" id="IPR002371">
    <property type="entry name" value="FlgK"/>
</dbReference>
<comment type="caution">
    <text evidence="11">The sequence shown here is derived from an EMBL/GenBank/DDBJ whole genome shotgun (WGS) entry which is preliminary data.</text>
</comment>
<dbReference type="SUPFAM" id="SSF64518">
    <property type="entry name" value="Phase 1 flagellin"/>
    <property type="match status" value="1"/>
</dbReference>
<dbReference type="NCBIfam" id="TIGR02492">
    <property type="entry name" value="flgK_ends"/>
    <property type="match status" value="1"/>
</dbReference>
<dbReference type="EMBL" id="QDKL01000001">
    <property type="protein sequence ID" value="RZF22972.1"/>
    <property type="molecule type" value="Genomic_DNA"/>
</dbReference>
<evidence type="ECO:0000259" key="9">
    <source>
        <dbReference type="Pfam" id="PF06429"/>
    </source>
</evidence>
<reference evidence="12" key="1">
    <citation type="journal article" date="2019" name="Int. J. Syst. Evol. Microbiol.">
        <title>Halobacteriovorax valvorus sp. nov., a novel prokaryotic predator isolated from coastal seawater of China.</title>
        <authorList>
            <person name="Chen M.-X."/>
        </authorList>
    </citation>
    <scope>NUCLEOTIDE SEQUENCE [LARGE SCALE GENOMIC DNA]</scope>
    <source>
        <strain evidence="12">BL9</strain>
    </source>
</reference>
<proteinExistence type="inferred from homology"/>
<dbReference type="Pfam" id="PF22638">
    <property type="entry name" value="FlgK_D1"/>
    <property type="match status" value="1"/>
</dbReference>
<keyword evidence="11" id="KW-0282">Flagellum</keyword>
<dbReference type="PANTHER" id="PTHR30033:SF1">
    <property type="entry name" value="FLAGELLAR HOOK-ASSOCIATED PROTEIN 1"/>
    <property type="match status" value="1"/>
</dbReference>
<accession>A0ABY0IP48</accession>
<evidence type="ECO:0000256" key="2">
    <source>
        <dbReference type="ARBA" id="ARBA00004613"/>
    </source>
</evidence>
<dbReference type="PRINTS" id="PR01005">
    <property type="entry name" value="FLGHOOKAP1"/>
</dbReference>
<keyword evidence="6 7" id="KW-0975">Bacterial flagellum</keyword>
<feature type="domain" description="Flagellar basal body rod protein N-terminal" evidence="8">
    <location>
        <begin position="6"/>
        <end position="35"/>
    </location>
</feature>
<evidence type="ECO:0000259" key="10">
    <source>
        <dbReference type="Pfam" id="PF22638"/>
    </source>
</evidence>
<dbReference type="InterPro" id="IPR010930">
    <property type="entry name" value="Flg_bb/hook_C_dom"/>
</dbReference>
<feature type="domain" description="Flagellar basal-body/hook protein C-terminal" evidence="9">
    <location>
        <begin position="447"/>
        <end position="485"/>
    </location>
</feature>
<dbReference type="PANTHER" id="PTHR30033">
    <property type="entry name" value="FLAGELLAR HOOK-ASSOCIATED PROTEIN 1"/>
    <property type="match status" value="1"/>
</dbReference>
<dbReference type="Pfam" id="PF06429">
    <property type="entry name" value="Flg_bbr_C"/>
    <property type="match status" value="1"/>
</dbReference>
<evidence type="ECO:0000256" key="6">
    <source>
        <dbReference type="ARBA" id="ARBA00023143"/>
    </source>
</evidence>
<protein>
    <recommendedName>
        <fullName evidence="4 7">Flagellar hook-associated protein 1</fullName>
        <shortName evidence="7">HAP1</shortName>
    </recommendedName>
</protein>
<evidence type="ECO:0000256" key="7">
    <source>
        <dbReference type="RuleBase" id="RU362065"/>
    </source>
</evidence>
<evidence type="ECO:0000256" key="4">
    <source>
        <dbReference type="ARBA" id="ARBA00016244"/>
    </source>
</evidence>
<evidence type="ECO:0000313" key="11">
    <source>
        <dbReference type="EMBL" id="RZF22972.1"/>
    </source>
</evidence>
<comment type="similarity">
    <text evidence="3 7">Belongs to the flagella basal body rod proteins family.</text>
</comment>
<evidence type="ECO:0000256" key="5">
    <source>
        <dbReference type="ARBA" id="ARBA00022525"/>
    </source>
</evidence>
<dbReference type="RefSeq" id="WP_114705914.1">
    <property type="nucleotide sequence ID" value="NZ_QDKL01000001.1"/>
</dbReference>
<name>A0ABY0IP48_9BACT</name>
<evidence type="ECO:0000259" key="8">
    <source>
        <dbReference type="Pfam" id="PF00460"/>
    </source>
</evidence>